<evidence type="ECO:0000256" key="2">
    <source>
        <dbReference type="ARBA" id="ARBA00022801"/>
    </source>
</evidence>
<dbReference type="GO" id="GO:0080041">
    <property type="term" value="F:ADP-ribose pyrophosphohydrolase activity"/>
    <property type="evidence" value="ECO:0007669"/>
    <property type="project" value="TreeGrafter"/>
</dbReference>
<protein>
    <recommendedName>
        <fullName evidence="3">Nudix hydrolase domain-containing protein</fullName>
    </recommendedName>
</protein>
<keyword evidence="2" id="KW-0378">Hydrolase</keyword>
<accession>A0A6B2LGL6</accession>
<proteinExistence type="predicted"/>
<dbReference type="Pfam" id="PF00293">
    <property type="entry name" value="NUDIX"/>
    <property type="match status" value="1"/>
</dbReference>
<dbReference type="InterPro" id="IPR000086">
    <property type="entry name" value="NUDIX_hydrolase_dom"/>
</dbReference>
<dbReference type="PANTHER" id="PTHR11839">
    <property type="entry name" value="UDP/ADP-SUGAR PYROPHOSPHATASE"/>
    <property type="match status" value="1"/>
</dbReference>
<dbReference type="AlphaFoldDB" id="A0A6B2LGL6"/>
<feature type="domain" description="Nudix hydrolase" evidence="3">
    <location>
        <begin position="63"/>
        <end position="217"/>
    </location>
</feature>
<name>A0A6B2LGL6_9EUKA</name>
<dbReference type="GO" id="GO:0080042">
    <property type="term" value="F:ADP-glucose pyrophosphohydrolase activity"/>
    <property type="evidence" value="ECO:0007669"/>
    <property type="project" value="TreeGrafter"/>
</dbReference>
<dbReference type="Gene3D" id="3.90.79.10">
    <property type="entry name" value="Nucleoside Triphosphate Pyrophosphohydrolase"/>
    <property type="match status" value="1"/>
</dbReference>
<organism evidence="4">
    <name type="scientific">Arcella intermedia</name>
    <dbReference type="NCBI Taxonomy" id="1963864"/>
    <lineage>
        <taxon>Eukaryota</taxon>
        <taxon>Amoebozoa</taxon>
        <taxon>Tubulinea</taxon>
        <taxon>Elardia</taxon>
        <taxon>Arcellinida</taxon>
        <taxon>Sphaerothecina</taxon>
        <taxon>Arcellidae</taxon>
        <taxon>Arcella</taxon>
    </lineage>
</organism>
<evidence type="ECO:0000313" key="4">
    <source>
        <dbReference type="EMBL" id="NDV36114.1"/>
    </source>
</evidence>
<comment type="cofactor">
    <cofactor evidence="1">
        <name>Mg(2+)</name>
        <dbReference type="ChEBI" id="CHEBI:18420"/>
    </cofactor>
</comment>
<dbReference type="GO" id="GO:0019693">
    <property type="term" value="P:ribose phosphate metabolic process"/>
    <property type="evidence" value="ECO:0007669"/>
    <property type="project" value="TreeGrafter"/>
</dbReference>
<dbReference type="GO" id="GO:0006753">
    <property type="term" value="P:nucleoside phosphate metabolic process"/>
    <property type="evidence" value="ECO:0007669"/>
    <property type="project" value="TreeGrafter"/>
</dbReference>
<evidence type="ECO:0000256" key="1">
    <source>
        <dbReference type="ARBA" id="ARBA00001946"/>
    </source>
</evidence>
<evidence type="ECO:0000259" key="3">
    <source>
        <dbReference type="PROSITE" id="PS51462"/>
    </source>
</evidence>
<dbReference type="InterPro" id="IPR015797">
    <property type="entry name" value="NUDIX_hydrolase-like_dom_sf"/>
</dbReference>
<sequence length="226" mass="24969">MHEKVLKAVPFVNWLNGMKKTKLNLNEVFVQSVDMFGPKVGFIKFKTVVTDVDGDSRPVVVFMRGGSVAILVVLVCKGKEYGVLVRQDSVPTTQPLFPAIPAGMLDGNGNFGGVAAKELEEETGIKIHASELVDLIELAYPDGKYEGMYVSVGGTDEFIRLYYVRKEVSEEVLKDLEGKETGLAAENEKIVLKVMPLENLWSYTSDSKTLSALCLYQNLKKMAKII</sequence>
<dbReference type="PROSITE" id="PS51462">
    <property type="entry name" value="NUDIX"/>
    <property type="match status" value="1"/>
</dbReference>
<dbReference type="CDD" id="cd03424">
    <property type="entry name" value="NUDIX_ADPRase_Nudt5_UGPPase_Nudt14"/>
    <property type="match status" value="1"/>
</dbReference>
<dbReference type="PANTHER" id="PTHR11839:SF18">
    <property type="entry name" value="NUDIX HYDROLASE DOMAIN-CONTAINING PROTEIN"/>
    <property type="match status" value="1"/>
</dbReference>
<reference evidence="4" key="1">
    <citation type="journal article" date="2020" name="J. Eukaryot. Microbiol.">
        <title>De novo Sequencing, Assembly and Annotation of the Transcriptome for the Free-Living Testate Amoeba Arcella intermedia.</title>
        <authorList>
            <person name="Ribeiro G.M."/>
            <person name="Porfirio-Sousa A.L."/>
            <person name="Maurer-Alcala X.X."/>
            <person name="Katz L.A."/>
            <person name="Lahr D.J.G."/>
        </authorList>
    </citation>
    <scope>NUCLEOTIDE SEQUENCE</scope>
</reference>
<dbReference type="SUPFAM" id="SSF55811">
    <property type="entry name" value="Nudix"/>
    <property type="match status" value="1"/>
</dbReference>
<dbReference type="EMBL" id="GIBP01007145">
    <property type="protein sequence ID" value="NDV36114.1"/>
    <property type="molecule type" value="Transcribed_RNA"/>
</dbReference>